<feature type="transmembrane region" description="Helical" evidence="2">
    <location>
        <begin position="429"/>
        <end position="453"/>
    </location>
</feature>
<evidence type="ECO:0000256" key="2">
    <source>
        <dbReference type="SAM" id="Phobius"/>
    </source>
</evidence>
<evidence type="ECO:0000313" key="4">
    <source>
        <dbReference type="EMBL" id="AIY66657.1"/>
    </source>
</evidence>
<evidence type="ECO:0000256" key="1">
    <source>
        <dbReference type="SAM" id="Coils"/>
    </source>
</evidence>
<keyword evidence="2" id="KW-0472">Membrane</keyword>
<dbReference type="OrthoDB" id="6210130at2"/>
<dbReference type="Proteomes" id="UP000030341">
    <property type="component" value="Chromosome 2"/>
</dbReference>
<dbReference type="KEGG" id="pseo:OM33_16090"/>
<dbReference type="PANTHER" id="PTHR32309:SF31">
    <property type="entry name" value="CAPSULAR EXOPOLYSACCHARIDE FAMILY"/>
    <property type="match status" value="1"/>
</dbReference>
<protein>
    <submittedName>
        <fullName evidence="4">Sugar transporter</fullName>
    </submittedName>
</protein>
<feature type="coiled-coil region" evidence="1">
    <location>
        <begin position="171"/>
        <end position="241"/>
    </location>
</feature>
<evidence type="ECO:0000313" key="5">
    <source>
        <dbReference type="Proteomes" id="UP000030341"/>
    </source>
</evidence>
<keyword evidence="2" id="KW-0812">Transmembrane</keyword>
<dbReference type="InterPro" id="IPR050445">
    <property type="entry name" value="Bact_polysacc_biosynth/exp"/>
</dbReference>
<keyword evidence="4" id="KW-0762">Sugar transport</keyword>
<name>A0A0A7EL47_9GAMM</name>
<keyword evidence="2" id="KW-1133">Transmembrane helix</keyword>
<dbReference type="PANTHER" id="PTHR32309">
    <property type="entry name" value="TYROSINE-PROTEIN KINASE"/>
    <property type="match status" value="1"/>
</dbReference>
<feature type="domain" description="Tyrosine-protein kinase G-rich" evidence="3">
    <location>
        <begin position="372"/>
        <end position="450"/>
    </location>
</feature>
<dbReference type="RefSeq" id="WP_040135054.1">
    <property type="nucleotide sequence ID" value="NZ_CP009889.1"/>
</dbReference>
<dbReference type="STRING" id="1348114.OM33_16090"/>
<dbReference type="Pfam" id="PF13807">
    <property type="entry name" value="GNVR"/>
    <property type="match status" value="1"/>
</dbReference>
<keyword evidence="1" id="KW-0175">Coiled coil</keyword>
<feature type="coiled-coil region" evidence="1">
    <location>
        <begin position="328"/>
        <end position="362"/>
    </location>
</feature>
<dbReference type="HOGENOM" id="CLU_009912_5_1_6"/>
<feature type="transmembrane region" description="Helical" evidence="2">
    <location>
        <begin position="23"/>
        <end position="42"/>
    </location>
</feature>
<organism evidence="4 5">
    <name type="scientific">Pseudoalteromonas piratica</name>
    <dbReference type="NCBI Taxonomy" id="1348114"/>
    <lineage>
        <taxon>Bacteria</taxon>
        <taxon>Pseudomonadati</taxon>
        <taxon>Pseudomonadota</taxon>
        <taxon>Gammaproteobacteria</taxon>
        <taxon>Alteromonadales</taxon>
        <taxon>Pseudoalteromonadaceae</taxon>
        <taxon>Pseudoalteromonas</taxon>
    </lineage>
</organism>
<dbReference type="AlphaFoldDB" id="A0A0A7EL47"/>
<sequence length="493" mass="56390">MVFTIAQIKKLAYLALYTMYERWLLIALPMIIVPIAVIGISLTSEKQYTNHATILIEESALLNPFLDELEFSFELSARMDALRTLVLSRKNLTEVVKEVGLVKNLNDKLEVEKMQQKLASAISISLVGDELVRIHFKWTKREEMKPVLEALVEKFIERLLAPTKASLDTSETFLKNQLEEMRVQLETAEDKFARFKRDNRESLPELMNLNQDTLARLEQEKQQKTVELSGAKARLATLKKQLSKANPVMGRLIDSIMRIEAEIALLRTRYTDKHSKVQAKLRELETLKIRKQEIDEQSQPFEEADLDSLWQIANSMPLGSNEKDSALLVAQLITFEEAENRVAQLNDELEMLNNQLQVVTTHLSSSSEIDKSLRQLQRDYQVKQTLYSEMLERYEMSKVTGQLVRYEGPDKVKTIERAYSPTAPINQPLVVSILLGIVLGLFSAIALTFVVMITDLRIRDEATIEAIAGQRVLTRLPILNDETRHHLDSSEVL</sequence>
<accession>A0A0A7EL47</accession>
<proteinExistence type="predicted"/>
<dbReference type="InterPro" id="IPR032807">
    <property type="entry name" value="GNVR"/>
</dbReference>
<dbReference type="EMBL" id="CP009889">
    <property type="protein sequence ID" value="AIY66657.1"/>
    <property type="molecule type" value="Genomic_DNA"/>
</dbReference>
<evidence type="ECO:0000259" key="3">
    <source>
        <dbReference type="Pfam" id="PF13807"/>
    </source>
</evidence>
<reference evidence="4 5" key="1">
    <citation type="submission" date="2014-11" db="EMBL/GenBank/DDBJ databases">
        <title>Complete Genome Sequence of Pseudoalteromonas sp. Strain OCN003 Isolated from Kaneohe Bay, Oahu, Hawaii.</title>
        <authorList>
            <person name="Beurmann S."/>
            <person name="Videau P."/>
            <person name="Ushijima B."/>
            <person name="Smith A.M."/>
            <person name="Aeby G.S."/>
            <person name="Callahan S.M."/>
            <person name="Belcaid M."/>
        </authorList>
    </citation>
    <scope>NUCLEOTIDE SEQUENCE [LARGE SCALE GENOMIC DNA]</scope>
    <source>
        <strain evidence="4 5">OCN003</strain>
    </source>
</reference>
<dbReference type="eggNOG" id="COG3206">
    <property type="taxonomic scope" value="Bacteria"/>
</dbReference>
<keyword evidence="5" id="KW-1185">Reference proteome</keyword>
<gene>
    <name evidence="4" type="ORF">OM33_16090</name>
</gene>
<keyword evidence="4" id="KW-0813">Transport</keyword>